<sequence>VPPQHIVQIDGDAPFTVIPMTRAFPCTYSISPALSIAGPVMAVVLPKVLLRNQVIPTLAGRSLVQRMPE</sequence>
<reference evidence="1" key="1">
    <citation type="submission" date="2018-05" db="EMBL/GenBank/DDBJ databases">
        <authorList>
            <person name="Lanie J.A."/>
            <person name="Ng W.-L."/>
            <person name="Kazmierczak K.M."/>
            <person name="Andrzejewski T.M."/>
            <person name="Davidsen T.M."/>
            <person name="Wayne K.J."/>
            <person name="Tettelin H."/>
            <person name="Glass J.I."/>
            <person name="Rusch D."/>
            <person name="Podicherti R."/>
            <person name="Tsui H.-C.T."/>
            <person name="Winkler M.E."/>
        </authorList>
    </citation>
    <scope>NUCLEOTIDE SEQUENCE</scope>
</reference>
<organism evidence="1">
    <name type="scientific">marine metagenome</name>
    <dbReference type="NCBI Taxonomy" id="408172"/>
    <lineage>
        <taxon>unclassified sequences</taxon>
        <taxon>metagenomes</taxon>
        <taxon>ecological metagenomes</taxon>
    </lineage>
</organism>
<protein>
    <submittedName>
        <fullName evidence="1">Uncharacterized protein</fullName>
    </submittedName>
</protein>
<gene>
    <name evidence="1" type="ORF">METZ01_LOCUS322502</name>
</gene>
<accession>A0A382PA91</accession>
<feature type="non-terminal residue" evidence="1">
    <location>
        <position position="1"/>
    </location>
</feature>
<dbReference type="AlphaFoldDB" id="A0A382PA91"/>
<dbReference type="EMBL" id="UINC01105596">
    <property type="protein sequence ID" value="SVC69648.1"/>
    <property type="molecule type" value="Genomic_DNA"/>
</dbReference>
<evidence type="ECO:0000313" key="1">
    <source>
        <dbReference type="EMBL" id="SVC69648.1"/>
    </source>
</evidence>
<name>A0A382PA91_9ZZZZ</name>
<proteinExistence type="predicted"/>